<dbReference type="AlphaFoldDB" id="A0AAV7W742"/>
<gene>
    <name evidence="1" type="ORF">NDU88_003984</name>
</gene>
<evidence type="ECO:0008006" key="3">
    <source>
        <dbReference type="Google" id="ProtNLM"/>
    </source>
</evidence>
<comment type="caution">
    <text evidence="1">The sequence shown here is derived from an EMBL/GenBank/DDBJ whole genome shotgun (WGS) entry which is preliminary data.</text>
</comment>
<evidence type="ECO:0000313" key="2">
    <source>
        <dbReference type="Proteomes" id="UP001066276"/>
    </source>
</evidence>
<keyword evidence="2" id="KW-1185">Reference proteome</keyword>
<dbReference type="Proteomes" id="UP001066276">
    <property type="component" value="Chromosome 1_2"/>
</dbReference>
<accession>A0AAV7W742</accession>
<evidence type="ECO:0000313" key="1">
    <source>
        <dbReference type="EMBL" id="KAJ1208601.1"/>
    </source>
</evidence>
<protein>
    <recommendedName>
        <fullName evidence="3">Reverse transcriptase domain-containing protein</fullName>
    </recommendedName>
</protein>
<name>A0AAV7W742_PLEWA</name>
<sequence length="198" mass="21770">MTGVSGLRRFDSLSAWWDTLVNQFVDSSHCVIVEELVAASLFWDLFGEDGICVVSIMSGNAQGTVKRLGTEALLKALMLKMDAMDQGIASLKLEQPRVHAEQFERNRRAGVPPKEAFLLVPKRARGQGRCKKGLQGQATVDPDTLGAQDTSTLVVALVIQMLRELGPAALLVKSDIESAFRLLPVYPQDFHLLGFQFE</sequence>
<reference evidence="1" key="1">
    <citation type="journal article" date="2022" name="bioRxiv">
        <title>Sequencing and chromosome-scale assembly of the giantPleurodeles waltlgenome.</title>
        <authorList>
            <person name="Brown T."/>
            <person name="Elewa A."/>
            <person name="Iarovenko S."/>
            <person name="Subramanian E."/>
            <person name="Araus A.J."/>
            <person name="Petzold A."/>
            <person name="Susuki M."/>
            <person name="Suzuki K.-i.T."/>
            <person name="Hayashi T."/>
            <person name="Toyoda A."/>
            <person name="Oliveira C."/>
            <person name="Osipova E."/>
            <person name="Leigh N.D."/>
            <person name="Simon A."/>
            <person name="Yun M.H."/>
        </authorList>
    </citation>
    <scope>NUCLEOTIDE SEQUENCE</scope>
    <source>
        <strain evidence="1">20211129_DDA</strain>
        <tissue evidence="1">Liver</tissue>
    </source>
</reference>
<organism evidence="1 2">
    <name type="scientific">Pleurodeles waltl</name>
    <name type="common">Iberian ribbed newt</name>
    <dbReference type="NCBI Taxonomy" id="8319"/>
    <lineage>
        <taxon>Eukaryota</taxon>
        <taxon>Metazoa</taxon>
        <taxon>Chordata</taxon>
        <taxon>Craniata</taxon>
        <taxon>Vertebrata</taxon>
        <taxon>Euteleostomi</taxon>
        <taxon>Amphibia</taxon>
        <taxon>Batrachia</taxon>
        <taxon>Caudata</taxon>
        <taxon>Salamandroidea</taxon>
        <taxon>Salamandridae</taxon>
        <taxon>Pleurodelinae</taxon>
        <taxon>Pleurodeles</taxon>
    </lineage>
</organism>
<dbReference type="EMBL" id="JANPWB010000002">
    <property type="protein sequence ID" value="KAJ1208601.1"/>
    <property type="molecule type" value="Genomic_DNA"/>
</dbReference>
<proteinExistence type="predicted"/>